<keyword evidence="5" id="KW-0479">Metal-binding</keyword>
<evidence type="ECO:0000313" key="15">
    <source>
        <dbReference type="EMBL" id="CAI9117731.1"/>
    </source>
</evidence>
<dbReference type="InterPro" id="IPR018200">
    <property type="entry name" value="USP_CS"/>
</dbReference>
<feature type="region of interest" description="Disordered" evidence="12">
    <location>
        <begin position="77"/>
        <end position="104"/>
    </location>
</feature>
<reference evidence="15" key="1">
    <citation type="submission" date="2023-03" db="EMBL/GenBank/DDBJ databases">
        <authorList>
            <person name="Julca I."/>
        </authorList>
    </citation>
    <scope>NUCLEOTIDE SEQUENCE</scope>
</reference>
<feature type="domain" description="UBP-type" evidence="14">
    <location>
        <begin position="49"/>
        <end position="182"/>
    </location>
</feature>
<comment type="function">
    <text evidence="10">Recognizes and hydrolyzes the peptide bond at the C-terminal Gly of ubiquitin. Involved in the processing of poly-ubiquitin precursors as well as that of ubiquitinated proteins. Is involved in resistance to the arginine analog canavanine (CAN).</text>
</comment>
<evidence type="ECO:0000256" key="10">
    <source>
        <dbReference type="ARBA" id="ARBA00058678"/>
    </source>
</evidence>
<dbReference type="EMBL" id="OX459126">
    <property type="protein sequence ID" value="CAI9117731.1"/>
    <property type="molecule type" value="Genomic_DNA"/>
</dbReference>
<evidence type="ECO:0000256" key="6">
    <source>
        <dbReference type="ARBA" id="ARBA00022771"/>
    </source>
</evidence>
<keyword evidence="7" id="KW-0833">Ubl conjugation pathway</keyword>
<dbReference type="AlphaFoldDB" id="A0AAV1EDG0"/>
<dbReference type="Pfam" id="PF02148">
    <property type="entry name" value="zf-UBP"/>
    <property type="match status" value="1"/>
</dbReference>
<feature type="compositionally biased region" description="Basic residues" evidence="12">
    <location>
        <begin position="86"/>
        <end position="95"/>
    </location>
</feature>
<dbReference type="GO" id="GO:0016579">
    <property type="term" value="P:protein deubiquitination"/>
    <property type="evidence" value="ECO:0007669"/>
    <property type="project" value="InterPro"/>
</dbReference>
<keyword evidence="6 11" id="KW-0863">Zinc-finger</keyword>
<dbReference type="GO" id="GO:0005634">
    <property type="term" value="C:nucleus"/>
    <property type="evidence" value="ECO:0007669"/>
    <property type="project" value="TreeGrafter"/>
</dbReference>
<evidence type="ECO:0000256" key="8">
    <source>
        <dbReference type="ARBA" id="ARBA00022801"/>
    </source>
</evidence>
<dbReference type="GO" id="GO:0005829">
    <property type="term" value="C:cytosol"/>
    <property type="evidence" value="ECO:0007669"/>
    <property type="project" value="TreeGrafter"/>
</dbReference>
<dbReference type="FunFam" id="3.30.40.10:FF:000900">
    <property type="entry name" value="Ubiquitinyl hydrolase 1"/>
    <property type="match status" value="1"/>
</dbReference>
<evidence type="ECO:0000256" key="2">
    <source>
        <dbReference type="ARBA" id="ARBA00009085"/>
    </source>
</evidence>
<feature type="region of interest" description="Disordered" evidence="12">
    <location>
        <begin position="380"/>
        <end position="428"/>
    </location>
</feature>
<name>A0AAV1EDG0_OLDCO</name>
<evidence type="ECO:0000256" key="12">
    <source>
        <dbReference type="SAM" id="MobiDB-lite"/>
    </source>
</evidence>
<evidence type="ECO:0000256" key="11">
    <source>
        <dbReference type="PROSITE-ProRule" id="PRU00502"/>
    </source>
</evidence>
<dbReference type="PROSITE" id="PS50271">
    <property type="entry name" value="ZF_UBP"/>
    <property type="match status" value="1"/>
</dbReference>
<dbReference type="GO" id="GO:0004843">
    <property type="term" value="F:cysteine-type deubiquitinase activity"/>
    <property type="evidence" value="ECO:0007669"/>
    <property type="project" value="UniProtKB-EC"/>
</dbReference>
<dbReference type="Gene3D" id="3.90.70.10">
    <property type="entry name" value="Cysteine proteinases"/>
    <property type="match status" value="2"/>
</dbReference>
<evidence type="ECO:0000256" key="1">
    <source>
        <dbReference type="ARBA" id="ARBA00000707"/>
    </source>
</evidence>
<feature type="compositionally biased region" description="Basic residues" evidence="12">
    <location>
        <begin position="395"/>
        <end position="412"/>
    </location>
</feature>
<dbReference type="InterPro" id="IPR001607">
    <property type="entry name" value="Znf_UBP"/>
</dbReference>
<dbReference type="Pfam" id="PF00443">
    <property type="entry name" value="UCH"/>
    <property type="match status" value="1"/>
</dbReference>
<evidence type="ECO:0000256" key="7">
    <source>
        <dbReference type="ARBA" id="ARBA00022786"/>
    </source>
</evidence>
<evidence type="ECO:0000256" key="9">
    <source>
        <dbReference type="ARBA" id="ARBA00022833"/>
    </source>
</evidence>
<dbReference type="InterPro" id="IPR028889">
    <property type="entry name" value="USP"/>
</dbReference>
<organism evidence="15 16">
    <name type="scientific">Oldenlandia corymbosa var. corymbosa</name>
    <dbReference type="NCBI Taxonomy" id="529605"/>
    <lineage>
        <taxon>Eukaryota</taxon>
        <taxon>Viridiplantae</taxon>
        <taxon>Streptophyta</taxon>
        <taxon>Embryophyta</taxon>
        <taxon>Tracheophyta</taxon>
        <taxon>Spermatophyta</taxon>
        <taxon>Magnoliopsida</taxon>
        <taxon>eudicotyledons</taxon>
        <taxon>Gunneridae</taxon>
        <taxon>Pentapetalae</taxon>
        <taxon>asterids</taxon>
        <taxon>lamiids</taxon>
        <taxon>Gentianales</taxon>
        <taxon>Rubiaceae</taxon>
        <taxon>Rubioideae</taxon>
        <taxon>Spermacoceae</taxon>
        <taxon>Hedyotis-Oldenlandia complex</taxon>
        <taxon>Oldenlandia</taxon>
    </lineage>
</organism>
<comment type="catalytic activity">
    <reaction evidence="1">
        <text>Thiol-dependent hydrolysis of ester, thioester, amide, peptide and isopeptide bonds formed by the C-terminal Gly of ubiquitin (a 76-residue protein attached to proteins as an intracellular targeting signal).</text>
        <dbReference type="EC" id="3.4.19.12"/>
    </reaction>
</comment>
<proteinExistence type="inferred from homology"/>
<dbReference type="PANTHER" id="PTHR24006:SF781">
    <property type="entry name" value="LD34905P"/>
    <property type="match status" value="1"/>
</dbReference>
<dbReference type="Proteomes" id="UP001161247">
    <property type="component" value="Chromosome 9"/>
</dbReference>
<feature type="domain" description="USP" evidence="13">
    <location>
        <begin position="227"/>
        <end position="1057"/>
    </location>
</feature>
<dbReference type="InterPro" id="IPR050164">
    <property type="entry name" value="Peptidase_C19"/>
</dbReference>
<evidence type="ECO:0000256" key="3">
    <source>
        <dbReference type="ARBA" id="ARBA00012759"/>
    </source>
</evidence>
<evidence type="ECO:0000259" key="14">
    <source>
        <dbReference type="PROSITE" id="PS50271"/>
    </source>
</evidence>
<evidence type="ECO:0000256" key="5">
    <source>
        <dbReference type="ARBA" id="ARBA00022723"/>
    </source>
</evidence>
<dbReference type="InterPro" id="IPR001394">
    <property type="entry name" value="Peptidase_C19_UCH"/>
</dbReference>
<evidence type="ECO:0000256" key="4">
    <source>
        <dbReference type="ARBA" id="ARBA00022670"/>
    </source>
</evidence>
<feature type="compositionally biased region" description="Polar residues" evidence="12">
    <location>
        <begin position="419"/>
        <end position="428"/>
    </location>
</feature>
<dbReference type="PANTHER" id="PTHR24006">
    <property type="entry name" value="UBIQUITIN CARBOXYL-TERMINAL HYDROLASE"/>
    <property type="match status" value="1"/>
</dbReference>
<protein>
    <recommendedName>
        <fullName evidence="3">ubiquitinyl hydrolase 1</fullName>
        <ecNumber evidence="3">3.4.19.12</ecNumber>
    </recommendedName>
</protein>
<evidence type="ECO:0000259" key="13">
    <source>
        <dbReference type="PROSITE" id="PS50235"/>
    </source>
</evidence>
<keyword evidence="16" id="KW-1185">Reference proteome</keyword>
<dbReference type="InterPro" id="IPR038765">
    <property type="entry name" value="Papain-like_cys_pep_sf"/>
</dbReference>
<keyword evidence="4" id="KW-0645">Protease</keyword>
<dbReference type="PROSITE" id="PS00972">
    <property type="entry name" value="USP_1"/>
    <property type="match status" value="1"/>
</dbReference>
<dbReference type="PROSITE" id="PS50235">
    <property type="entry name" value="USP_3"/>
    <property type="match status" value="1"/>
</dbReference>
<feature type="compositionally biased region" description="Low complexity" evidence="12">
    <location>
        <begin position="19"/>
        <end position="31"/>
    </location>
</feature>
<sequence>MGKKSKKKLKTGHKERKVSSASPRAAPQQSSTTSNIEATDDVATVKDKRTCPHLDKGVNLEKISAKLKSSEPIKCEDCRESGGRAGKGKAAKQGKKNGGGESRSNSKAVWVCFDCGHYSCGGVGYPAPQTHAARHARQEKHPLALQYGKPRIQWCFLCEMLIHVEKSKDEVDQKDVLHEVVKMMKVQPSDSPVSDTGDVWSGNASVTCGVISESTYTLTRKSCYSVKGLVNLGNTCFLNSVMQNLLALSMLREYFCKLEGSFGPLTAALKKLFTETYPESGLKNVVNPRSFFGSICAKAPQFGGYQQQDSHELLRCLLDGLSTEELSSRKLDKSFQEDGKSAPLVVDAIFGGQLLSSVTCWECKHSSLVYEPFLDLSLPVPTKKPPSRKPQQTARAKKPKAPPKRNSRNRQKIFRETDNQPSQDASADGQLSCSIQSCANVSGQTVVASGDSAYSVCSDAGVTADSNSLMTNSLSSTQLAQSSKASENVITSTSDCWLDVLDADADKFFQMEDPPMAFGPQGENAVQDDVPMQDSLECGGENVPIRIDAGNCSSQGAWLDQEEQEKSLNDQAINLPPIENLAIDDSGVRNVIEGEVEDGSGSCSLSCSQNLDLGIESSEKVSEEEPPLLLQDSEVLLLPYKEDTFAASEMPETALGNDHDTVDFDGFGDLFNEPEVANSSLKSSKIDNASKENQGLGAGFGGNASESEPDEVDNSNSPVSVESCLLHFTKPEILLKKEHAWQCENCSKVLQEQKRELRKKLQNSMLQHVVNNNADTSTTGMSHLYCSPGDLSQPSEVGHSCNGNSESGVLDTSVSSVMLYDGETEDKRACMLETGEEADSNPVASCLADQNCELEAPACESSSSQDGNFSNLNNYRNCNGCHVDEQKSDGFSDCDARKEAVQPENLSCEAEREDDQEEKQERVKVERDATKRILISRAPPILTIHLKRFSQDARGRLSKLNGYVQFNHTIDLKPFMDPSSVERDNSKYRLVGLVEHSGTMRGGHYVAYVRGQRKNPAGPENEGGDYVWYHASDAYVREASLDEVLRAEAYILFYERI</sequence>
<dbReference type="SMART" id="SM00290">
    <property type="entry name" value="ZnF_UBP"/>
    <property type="match status" value="1"/>
</dbReference>
<feature type="region of interest" description="Disordered" evidence="12">
    <location>
        <begin position="902"/>
        <end position="925"/>
    </location>
</feature>
<keyword evidence="8" id="KW-0378">Hydrolase</keyword>
<dbReference type="InterPro" id="IPR013083">
    <property type="entry name" value="Znf_RING/FYVE/PHD"/>
</dbReference>
<dbReference type="EC" id="3.4.19.12" evidence="3"/>
<feature type="compositionally biased region" description="Basic residues" evidence="12">
    <location>
        <begin position="1"/>
        <end position="16"/>
    </location>
</feature>
<keyword evidence="9" id="KW-0862">Zinc</keyword>
<dbReference type="GO" id="GO:0008270">
    <property type="term" value="F:zinc ion binding"/>
    <property type="evidence" value="ECO:0007669"/>
    <property type="project" value="UniProtKB-KW"/>
</dbReference>
<feature type="region of interest" description="Disordered" evidence="12">
    <location>
        <begin position="690"/>
        <end position="718"/>
    </location>
</feature>
<dbReference type="PROSITE" id="PS00973">
    <property type="entry name" value="USP_2"/>
    <property type="match status" value="1"/>
</dbReference>
<dbReference type="Gene3D" id="3.30.40.10">
    <property type="entry name" value="Zinc/RING finger domain, C3HC4 (zinc finger)"/>
    <property type="match status" value="1"/>
</dbReference>
<dbReference type="SUPFAM" id="SSF54001">
    <property type="entry name" value="Cysteine proteinases"/>
    <property type="match status" value="1"/>
</dbReference>
<dbReference type="GO" id="GO:0006508">
    <property type="term" value="P:proteolysis"/>
    <property type="evidence" value="ECO:0007669"/>
    <property type="project" value="UniProtKB-KW"/>
</dbReference>
<feature type="compositionally biased region" description="Basic and acidic residues" evidence="12">
    <location>
        <begin position="43"/>
        <end position="55"/>
    </location>
</feature>
<feature type="region of interest" description="Disordered" evidence="12">
    <location>
        <begin position="1"/>
        <end position="55"/>
    </location>
</feature>
<dbReference type="SUPFAM" id="SSF57850">
    <property type="entry name" value="RING/U-box"/>
    <property type="match status" value="1"/>
</dbReference>
<accession>A0AAV1EDG0</accession>
<gene>
    <name evidence="15" type="ORF">OLC1_LOCUS23749</name>
</gene>
<evidence type="ECO:0000313" key="16">
    <source>
        <dbReference type="Proteomes" id="UP001161247"/>
    </source>
</evidence>
<comment type="similarity">
    <text evidence="2">Belongs to the peptidase C19 family.</text>
</comment>